<protein>
    <submittedName>
        <fullName evidence="1">Uncharacterized protein</fullName>
    </submittedName>
</protein>
<reference evidence="1" key="1">
    <citation type="submission" date="2018-05" db="EMBL/GenBank/DDBJ databases">
        <authorList>
            <person name="Lanie J.A."/>
            <person name="Ng W.-L."/>
            <person name="Kazmierczak K.M."/>
            <person name="Andrzejewski T.M."/>
            <person name="Davidsen T.M."/>
            <person name="Wayne K.J."/>
            <person name="Tettelin H."/>
            <person name="Glass J.I."/>
            <person name="Rusch D."/>
            <person name="Podicherti R."/>
            <person name="Tsui H.-C.T."/>
            <person name="Winkler M.E."/>
        </authorList>
    </citation>
    <scope>NUCLEOTIDE SEQUENCE</scope>
</reference>
<dbReference type="EMBL" id="UINC01169139">
    <property type="protein sequence ID" value="SVD72529.1"/>
    <property type="molecule type" value="Genomic_DNA"/>
</dbReference>
<feature type="non-terminal residue" evidence="1">
    <location>
        <position position="269"/>
    </location>
</feature>
<proteinExistence type="predicted"/>
<evidence type="ECO:0000313" key="1">
    <source>
        <dbReference type="EMBL" id="SVD72529.1"/>
    </source>
</evidence>
<name>A0A382XNW0_9ZZZZ</name>
<dbReference type="AlphaFoldDB" id="A0A382XNW0"/>
<sequence length="269" mass="30265">NFEKLTVDLDDAAKMGYVETFQSETDFLLEVHAMITPNWSEDRLKIIMDPKNILLTSKEGKSYPMVGRFNYGFFEKQAWNSFTTYRPAKWTETTAPAPYNVVYLVPKESKELVFKMGEVSKEILLPNKISEIPVPANSVTVEYVSGKIVSEIPGGDLSRDVELKSSIRPLKGPLLEVSLKITPKECNSALENHFFWHSSWIGLIAGGKTYFPTLGERWGTGVSHNVSHNKNKLSGGWTAEEVTFYFPLPEGETEFEITWLCTPAVKGSI</sequence>
<feature type="non-terminal residue" evidence="1">
    <location>
        <position position="1"/>
    </location>
</feature>
<gene>
    <name evidence="1" type="ORF">METZ01_LOCUS425383</name>
</gene>
<organism evidence="1">
    <name type="scientific">marine metagenome</name>
    <dbReference type="NCBI Taxonomy" id="408172"/>
    <lineage>
        <taxon>unclassified sequences</taxon>
        <taxon>metagenomes</taxon>
        <taxon>ecological metagenomes</taxon>
    </lineage>
</organism>
<accession>A0A382XNW0</accession>